<sequence>MTPESKPPAPESNVRHRRVPESSCFDPDIAAVAAAVMAAAAAPTFAPPAAFTTPATFANAAIPPTSIALRATVGFIDISCGTYLQS</sequence>
<dbReference type="EMBL" id="BJWL01000011">
    <property type="protein sequence ID" value="GFY97164.1"/>
    <property type="molecule type" value="Genomic_DNA"/>
</dbReference>
<organism evidence="2 3">
    <name type="scientific">Actinidia rufa</name>
    <dbReference type="NCBI Taxonomy" id="165716"/>
    <lineage>
        <taxon>Eukaryota</taxon>
        <taxon>Viridiplantae</taxon>
        <taxon>Streptophyta</taxon>
        <taxon>Embryophyta</taxon>
        <taxon>Tracheophyta</taxon>
        <taxon>Spermatophyta</taxon>
        <taxon>Magnoliopsida</taxon>
        <taxon>eudicotyledons</taxon>
        <taxon>Gunneridae</taxon>
        <taxon>Pentapetalae</taxon>
        <taxon>asterids</taxon>
        <taxon>Ericales</taxon>
        <taxon>Actinidiaceae</taxon>
        <taxon>Actinidia</taxon>
    </lineage>
</organism>
<dbReference type="Proteomes" id="UP000585474">
    <property type="component" value="Unassembled WGS sequence"/>
</dbReference>
<protein>
    <submittedName>
        <fullName evidence="2">Uncharacterized protein</fullName>
    </submittedName>
</protein>
<accession>A0A7J0FEN3</accession>
<keyword evidence="3" id="KW-1185">Reference proteome</keyword>
<proteinExistence type="predicted"/>
<dbReference type="AlphaFoldDB" id="A0A7J0FEN3"/>
<evidence type="ECO:0000313" key="3">
    <source>
        <dbReference type="Proteomes" id="UP000585474"/>
    </source>
</evidence>
<gene>
    <name evidence="2" type="ORF">Acr_11g0014700</name>
</gene>
<reference evidence="2 3" key="1">
    <citation type="submission" date="2019-07" db="EMBL/GenBank/DDBJ databases">
        <title>De Novo Assembly of kiwifruit Actinidia rufa.</title>
        <authorList>
            <person name="Sugita-Konishi S."/>
            <person name="Sato K."/>
            <person name="Mori E."/>
            <person name="Abe Y."/>
            <person name="Kisaki G."/>
            <person name="Hamano K."/>
            <person name="Suezawa K."/>
            <person name="Otani M."/>
            <person name="Fukuda T."/>
            <person name="Manabe T."/>
            <person name="Gomi K."/>
            <person name="Tabuchi M."/>
            <person name="Akimitsu K."/>
            <person name="Kataoka I."/>
        </authorList>
    </citation>
    <scope>NUCLEOTIDE SEQUENCE [LARGE SCALE GENOMIC DNA]</scope>
    <source>
        <strain evidence="3">cv. Fuchu</strain>
    </source>
</reference>
<comment type="caution">
    <text evidence="2">The sequence shown here is derived from an EMBL/GenBank/DDBJ whole genome shotgun (WGS) entry which is preliminary data.</text>
</comment>
<name>A0A7J0FEN3_9ERIC</name>
<feature type="region of interest" description="Disordered" evidence="1">
    <location>
        <begin position="1"/>
        <end position="20"/>
    </location>
</feature>
<evidence type="ECO:0000256" key="1">
    <source>
        <dbReference type="SAM" id="MobiDB-lite"/>
    </source>
</evidence>
<evidence type="ECO:0000313" key="2">
    <source>
        <dbReference type="EMBL" id="GFY97164.1"/>
    </source>
</evidence>
<feature type="compositionally biased region" description="Pro residues" evidence="1">
    <location>
        <begin position="1"/>
        <end position="10"/>
    </location>
</feature>